<keyword evidence="2" id="KW-1185">Reference proteome</keyword>
<accession>A0ABN7BAI6</accession>
<gene>
    <name evidence="1" type="ORF">NTJ_13032</name>
</gene>
<dbReference type="EMBL" id="AP028919">
    <property type="protein sequence ID" value="BET00216.1"/>
    <property type="molecule type" value="Genomic_DNA"/>
</dbReference>
<proteinExistence type="predicted"/>
<sequence>MNNSPVLARSLNEKLALGIESGGKGKNFQLRSRGVPSVDIFMKGFNARYGAEGKQLILYIFVDALFAEKAEEHSLFTEDVPSAAQILLVHSGYR</sequence>
<evidence type="ECO:0000313" key="2">
    <source>
        <dbReference type="Proteomes" id="UP001307889"/>
    </source>
</evidence>
<evidence type="ECO:0000313" key="1">
    <source>
        <dbReference type="EMBL" id="BET00216.1"/>
    </source>
</evidence>
<dbReference type="Proteomes" id="UP001307889">
    <property type="component" value="Chromosome 11"/>
</dbReference>
<name>A0ABN7BAI6_9HEMI</name>
<organism evidence="1 2">
    <name type="scientific">Nesidiocoris tenuis</name>
    <dbReference type="NCBI Taxonomy" id="355587"/>
    <lineage>
        <taxon>Eukaryota</taxon>
        <taxon>Metazoa</taxon>
        <taxon>Ecdysozoa</taxon>
        <taxon>Arthropoda</taxon>
        <taxon>Hexapoda</taxon>
        <taxon>Insecta</taxon>
        <taxon>Pterygota</taxon>
        <taxon>Neoptera</taxon>
        <taxon>Paraneoptera</taxon>
        <taxon>Hemiptera</taxon>
        <taxon>Heteroptera</taxon>
        <taxon>Panheteroptera</taxon>
        <taxon>Cimicomorpha</taxon>
        <taxon>Miridae</taxon>
        <taxon>Dicyphina</taxon>
        <taxon>Nesidiocoris</taxon>
    </lineage>
</organism>
<protein>
    <submittedName>
        <fullName evidence="1">Uncharacterized protein</fullName>
    </submittedName>
</protein>
<reference evidence="1 2" key="1">
    <citation type="submission" date="2023-09" db="EMBL/GenBank/DDBJ databases">
        <title>Nesidiocoris tenuis whole genome shotgun sequence.</title>
        <authorList>
            <person name="Shibata T."/>
            <person name="Shimoda M."/>
            <person name="Kobayashi T."/>
            <person name="Uehara T."/>
        </authorList>
    </citation>
    <scope>NUCLEOTIDE SEQUENCE [LARGE SCALE GENOMIC DNA]</scope>
    <source>
        <strain evidence="1 2">Japan</strain>
    </source>
</reference>